<evidence type="ECO:0000256" key="4">
    <source>
        <dbReference type="ARBA" id="ARBA00039060"/>
    </source>
</evidence>
<dbReference type="Pfam" id="PF00106">
    <property type="entry name" value="adh_short"/>
    <property type="match status" value="1"/>
</dbReference>
<name>A0A8S4S1S0_9NEOP</name>
<evidence type="ECO:0000256" key="1">
    <source>
        <dbReference type="ARBA" id="ARBA00006484"/>
    </source>
</evidence>
<comment type="catalytic activity">
    <reaction evidence="20">
        <text>(15S)-hydroxy-(5Z,8Z,11Z,13E)-eicosatetraenoate + NAD(+) = 15-oxo-(5Z,8Z,11Z,13E)-eicosatetraenoate + NADH + H(+)</text>
        <dbReference type="Rhea" id="RHEA:23260"/>
        <dbReference type="ChEBI" id="CHEBI:15378"/>
        <dbReference type="ChEBI" id="CHEBI:57409"/>
        <dbReference type="ChEBI" id="CHEBI:57410"/>
        <dbReference type="ChEBI" id="CHEBI:57540"/>
        <dbReference type="ChEBI" id="CHEBI:57945"/>
        <dbReference type="EC" id="1.1.1.232"/>
    </reaction>
    <physiologicalReaction direction="left-to-right" evidence="20">
        <dbReference type="Rhea" id="RHEA:23261"/>
    </physiologicalReaction>
</comment>
<protein>
    <recommendedName>
        <fullName evidence="5">15-hydroxyprostaglandin dehydrogenase [NAD(+)]</fullName>
        <ecNumber evidence="3">1.1.1.141</ecNumber>
        <ecNumber evidence="4">1.1.1.232</ecNumber>
    </recommendedName>
    <alternativeName>
        <fullName evidence="7">Eicosanoid/docosanoid dehydrogenase [NAD(+)]</fullName>
    </alternativeName>
    <alternativeName>
        <fullName evidence="6">Prostaglandin dehydrogenase 1</fullName>
    </alternativeName>
</protein>
<keyword evidence="2" id="KW-0560">Oxidoreductase</keyword>
<dbReference type="OrthoDB" id="417891at2759"/>
<comment type="catalytic activity">
    <reaction evidence="12">
        <text>15-oxo-(5S,6R)-dihydroxy-(7E,9E,11Z)-eicosatrienoate + NADH + H(+) = (5S,6R,15S)-trihydroxy-(7E,9E,11Z)-eicosatrienoate + NAD(+)</text>
        <dbReference type="Rhea" id="RHEA:41596"/>
        <dbReference type="ChEBI" id="CHEBI:15378"/>
        <dbReference type="ChEBI" id="CHEBI:57540"/>
        <dbReference type="ChEBI" id="CHEBI:57945"/>
        <dbReference type="ChEBI" id="CHEBI:78325"/>
        <dbReference type="ChEBI" id="CHEBI:78329"/>
    </reaction>
    <physiologicalReaction direction="left-to-right" evidence="12">
        <dbReference type="Rhea" id="RHEA:41597"/>
    </physiologicalReaction>
</comment>
<dbReference type="SUPFAM" id="SSF51735">
    <property type="entry name" value="NAD(P)-binding Rossmann-fold domains"/>
    <property type="match status" value="1"/>
</dbReference>
<evidence type="ECO:0000256" key="17">
    <source>
        <dbReference type="ARBA" id="ARBA00048611"/>
    </source>
</evidence>
<evidence type="ECO:0000256" key="14">
    <source>
        <dbReference type="ARBA" id="ARBA00048170"/>
    </source>
</evidence>
<evidence type="ECO:0000256" key="12">
    <source>
        <dbReference type="ARBA" id="ARBA00048140"/>
    </source>
</evidence>
<comment type="catalytic activity">
    <reaction evidence="11">
        <text>14-hydroxy-(4Z,7Z,10Z,12E,16Z,19Z)-docosahexaenoate + NAD(+) = 14-oxo-(4Z,7Z,10Z,12E,16Z,19Z)-docosahexaenoate + NADH + H(+)</text>
        <dbReference type="Rhea" id="RHEA:48952"/>
        <dbReference type="ChEBI" id="CHEBI:15378"/>
        <dbReference type="ChEBI" id="CHEBI:57540"/>
        <dbReference type="ChEBI" id="CHEBI:57945"/>
        <dbReference type="ChEBI" id="CHEBI:90866"/>
        <dbReference type="ChEBI" id="CHEBI:90867"/>
    </reaction>
    <physiologicalReaction direction="left-to-right" evidence="11">
        <dbReference type="Rhea" id="RHEA:48953"/>
    </physiologicalReaction>
</comment>
<comment type="catalytic activity">
    <reaction evidence="13">
        <text>(11R)-hydroxy-(5Z,8Z,12E,14Z)-eicosatetraenoate + NAD(+) = 11-oxo-(5Z,8Z,12E,14Z)-eicosatetraenoate + NADH + H(+)</text>
        <dbReference type="Rhea" id="RHEA:48640"/>
        <dbReference type="ChEBI" id="CHEBI:15378"/>
        <dbReference type="ChEBI" id="CHEBI:57540"/>
        <dbReference type="ChEBI" id="CHEBI:57945"/>
        <dbReference type="ChEBI" id="CHEBI:78836"/>
        <dbReference type="ChEBI" id="CHEBI:90697"/>
    </reaction>
    <physiologicalReaction direction="left-to-right" evidence="13">
        <dbReference type="Rhea" id="RHEA:48641"/>
    </physiologicalReaction>
</comment>
<evidence type="ECO:0000256" key="5">
    <source>
        <dbReference type="ARBA" id="ARBA00040276"/>
    </source>
</evidence>
<evidence type="ECO:0000313" key="23">
    <source>
        <dbReference type="EMBL" id="CAH2243895.1"/>
    </source>
</evidence>
<evidence type="ECO:0000256" key="16">
    <source>
        <dbReference type="ARBA" id="ARBA00048535"/>
    </source>
</evidence>
<evidence type="ECO:0000256" key="18">
    <source>
        <dbReference type="ARBA" id="ARBA00048739"/>
    </source>
</evidence>
<evidence type="ECO:0000256" key="2">
    <source>
        <dbReference type="ARBA" id="ARBA00023002"/>
    </source>
</evidence>
<comment type="catalytic activity">
    <reaction evidence="14">
        <text>resolvin D1 + NAD(+) = 17-oxoresolvin D1 + NADH + H(+)</text>
        <dbReference type="Rhea" id="RHEA:50128"/>
        <dbReference type="ChEBI" id="CHEBI:15378"/>
        <dbReference type="ChEBI" id="CHEBI:57540"/>
        <dbReference type="ChEBI" id="CHEBI:57945"/>
        <dbReference type="ChEBI" id="CHEBI:132079"/>
        <dbReference type="ChEBI" id="CHEBI:132081"/>
    </reaction>
    <physiologicalReaction direction="left-to-right" evidence="14">
        <dbReference type="Rhea" id="RHEA:50129"/>
    </physiologicalReaction>
</comment>
<evidence type="ECO:0000256" key="9">
    <source>
        <dbReference type="ARBA" id="ARBA00047325"/>
    </source>
</evidence>
<comment type="catalytic activity">
    <reaction evidence="16">
        <text>lipoxin A4 + NAD(+) = 15-oxo-(5S,6R)-dihydroxy-(7E,9E,11Z,13E)-eicosatetraenoate + NADH + H(+)</text>
        <dbReference type="Rhea" id="RHEA:41572"/>
        <dbReference type="ChEBI" id="CHEBI:15378"/>
        <dbReference type="ChEBI" id="CHEBI:57540"/>
        <dbReference type="ChEBI" id="CHEBI:57945"/>
        <dbReference type="ChEBI" id="CHEBI:67026"/>
        <dbReference type="ChEBI" id="CHEBI:78311"/>
    </reaction>
    <physiologicalReaction direction="left-to-right" evidence="16">
        <dbReference type="Rhea" id="RHEA:41573"/>
    </physiologicalReaction>
</comment>
<evidence type="ECO:0000256" key="7">
    <source>
        <dbReference type="ARBA" id="ARBA00042026"/>
    </source>
</evidence>
<dbReference type="InterPro" id="IPR002347">
    <property type="entry name" value="SDR_fam"/>
</dbReference>
<dbReference type="EMBL" id="CAKXAJ010025782">
    <property type="protein sequence ID" value="CAH2243895.1"/>
    <property type="molecule type" value="Genomic_DNA"/>
</dbReference>
<comment type="catalytic activity">
    <reaction evidence="9">
        <text>prostaglandin E1 + NAD(+) = 15-oxoprostaglandin E1 + NADH + H(+)</text>
        <dbReference type="Rhea" id="RHEA:16477"/>
        <dbReference type="ChEBI" id="CHEBI:15378"/>
        <dbReference type="ChEBI" id="CHEBI:57397"/>
        <dbReference type="ChEBI" id="CHEBI:57401"/>
        <dbReference type="ChEBI" id="CHEBI:57540"/>
        <dbReference type="ChEBI" id="CHEBI:57945"/>
    </reaction>
    <physiologicalReaction direction="left-to-right" evidence="9">
        <dbReference type="Rhea" id="RHEA:16478"/>
    </physiologicalReaction>
</comment>
<evidence type="ECO:0000256" key="13">
    <source>
        <dbReference type="ARBA" id="ARBA00048144"/>
    </source>
</evidence>
<evidence type="ECO:0000256" key="19">
    <source>
        <dbReference type="ARBA" id="ARBA00048921"/>
    </source>
</evidence>
<dbReference type="GO" id="GO:0005737">
    <property type="term" value="C:cytoplasm"/>
    <property type="evidence" value="ECO:0007669"/>
    <property type="project" value="TreeGrafter"/>
</dbReference>
<dbReference type="GO" id="GO:0016404">
    <property type="term" value="F:15-hydroxyprostaglandin dehydrogenase (NAD+) activity"/>
    <property type="evidence" value="ECO:0007669"/>
    <property type="project" value="UniProtKB-EC"/>
</dbReference>
<comment type="catalytic activity">
    <reaction evidence="21">
        <text>resolvin E1 + NAD(+) = 18-oxo-resolvin E1 + NADH + H(+)</text>
        <dbReference type="Rhea" id="RHEA:49244"/>
        <dbReference type="ChEBI" id="CHEBI:15378"/>
        <dbReference type="ChEBI" id="CHEBI:57540"/>
        <dbReference type="ChEBI" id="CHEBI:57945"/>
        <dbReference type="ChEBI" id="CHEBI:91000"/>
        <dbReference type="ChEBI" id="CHEBI:91001"/>
    </reaction>
    <physiologicalReaction direction="left-to-right" evidence="21">
        <dbReference type="Rhea" id="RHEA:49245"/>
    </physiologicalReaction>
</comment>
<dbReference type="AlphaFoldDB" id="A0A8S4S1S0"/>
<dbReference type="PANTHER" id="PTHR44229">
    <property type="entry name" value="15-HYDROXYPROSTAGLANDIN DEHYDROGENASE [NAD(+)]"/>
    <property type="match status" value="1"/>
</dbReference>
<dbReference type="EC" id="1.1.1.232" evidence="4"/>
<accession>A0A8S4S1S0</accession>
<feature type="non-terminal residue" evidence="23">
    <location>
        <position position="1"/>
    </location>
</feature>
<dbReference type="Gene3D" id="3.40.50.720">
    <property type="entry name" value="NAD(P)-binding Rossmann-like Domain"/>
    <property type="match status" value="1"/>
</dbReference>
<proteinExistence type="inferred from homology"/>
<keyword evidence="24" id="KW-1185">Reference proteome</keyword>
<comment type="similarity">
    <text evidence="1 22">Belongs to the short-chain dehydrogenases/reductases (SDR) family.</text>
</comment>
<dbReference type="Proteomes" id="UP000838756">
    <property type="component" value="Unassembled WGS sequence"/>
</dbReference>
<evidence type="ECO:0000256" key="20">
    <source>
        <dbReference type="ARBA" id="ARBA00049151"/>
    </source>
</evidence>
<sequence>HVAVLDVAEEAGIALQNELNIKYNGNKVSFIKCDVTDKEMLLEAFKIIKENNGYIDVVVNSAGILDDTPESYEMAININATSLITSSLHAWNIMHKEKDGLGGTIINFSSVAAISKLLYVPVYSATKSAVLKFSTSLGDNIHYSKSGVRVITMCFGVTDTPIIRNTAKVFDKSLTAQSLDKFKLQSPKSAAKAVIEAYKQGASGSVWISTSDKPAFNITNVHNKSIELFNDYVYN</sequence>
<comment type="catalytic activity">
    <reaction evidence="10">
        <text>resolvin D1 + NAD(+) = 8-oxoresolvin D1 + NADH + H(+)</text>
        <dbReference type="Rhea" id="RHEA:50124"/>
        <dbReference type="ChEBI" id="CHEBI:15378"/>
        <dbReference type="ChEBI" id="CHEBI:57540"/>
        <dbReference type="ChEBI" id="CHEBI:57945"/>
        <dbReference type="ChEBI" id="CHEBI:132079"/>
        <dbReference type="ChEBI" id="CHEBI:132080"/>
    </reaction>
    <physiologicalReaction direction="left-to-right" evidence="10">
        <dbReference type="Rhea" id="RHEA:50125"/>
    </physiologicalReaction>
</comment>
<dbReference type="InterPro" id="IPR036291">
    <property type="entry name" value="NAD(P)-bd_dom_sf"/>
</dbReference>
<gene>
    <name evidence="23" type="primary">jg18565</name>
    <name evidence="23" type="ORF">PAEG_LOCUS19943</name>
</gene>
<evidence type="ECO:0000256" key="10">
    <source>
        <dbReference type="ARBA" id="ARBA00047672"/>
    </source>
</evidence>
<dbReference type="GO" id="GO:0047034">
    <property type="term" value="F:15-hydroxyicosatetraenoate dehydrogenase activity"/>
    <property type="evidence" value="ECO:0007669"/>
    <property type="project" value="UniProtKB-EC"/>
</dbReference>
<comment type="catalytic activity">
    <reaction evidence="19">
        <text>resolvin D2 + NAD(+) = 16-oxoresolvin D2 + NADH + H(+)</text>
        <dbReference type="Rhea" id="RHEA:53588"/>
        <dbReference type="ChEBI" id="CHEBI:15378"/>
        <dbReference type="ChEBI" id="CHEBI:57540"/>
        <dbReference type="ChEBI" id="CHEBI:57945"/>
        <dbReference type="ChEBI" id="CHEBI:133367"/>
        <dbReference type="ChEBI" id="CHEBI:137498"/>
    </reaction>
    <physiologicalReaction direction="left-to-right" evidence="19">
        <dbReference type="Rhea" id="RHEA:53589"/>
    </physiologicalReaction>
</comment>
<organism evidence="23 24">
    <name type="scientific">Pararge aegeria aegeria</name>
    <dbReference type="NCBI Taxonomy" id="348720"/>
    <lineage>
        <taxon>Eukaryota</taxon>
        <taxon>Metazoa</taxon>
        <taxon>Ecdysozoa</taxon>
        <taxon>Arthropoda</taxon>
        <taxon>Hexapoda</taxon>
        <taxon>Insecta</taxon>
        <taxon>Pterygota</taxon>
        <taxon>Neoptera</taxon>
        <taxon>Endopterygota</taxon>
        <taxon>Lepidoptera</taxon>
        <taxon>Glossata</taxon>
        <taxon>Ditrysia</taxon>
        <taxon>Papilionoidea</taxon>
        <taxon>Nymphalidae</taxon>
        <taxon>Satyrinae</taxon>
        <taxon>Satyrini</taxon>
        <taxon>Parargina</taxon>
        <taxon>Pararge</taxon>
    </lineage>
</organism>
<evidence type="ECO:0000256" key="22">
    <source>
        <dbReference type="RuleBase" id="RU000363"/>
    </source>
</evidence>
<evidence type="ECO:0000256" key="21">
    <source>
        <dbReference type="ARBA" id="ARBA00049188"/>
    </source>
</evidence>
<reference evidence="23" key="1">
    <citation type="submission" date="2022-03" db="EMBL/GenBank/DDBJ databases">
        <authorList>
            <person name="Lindestad O."/>
        </authorList>
    </citation>
    <scope>NUCLEOTIDE SEQUENCE</scope>
</reference>
<comment type="caution">
    <text evidence="23">The sequence shown here is derived from an EMBL/GenBank/DDBJ whole genome shotgun (WGS) entry which is preliminary data.</text>
</comment>
<comment type="catalytic activity">
    <reaction evidence="15">
        <text>resolvin D2 + NAD(+) = 7-oxoresolvin D2 + NADH + H(+)</text>
        <dbReference type="Rhea" id="RHEA:53584"/>
        <dbReference type="ChEBI" id="CHEBI:15378"/>
        <dbReference type="ChEBI" id="CHEBI:57540"/>
        <dbReference type="ChEBI" id="CHEBI:57945"/>
        <dbReference type="ChEBI" id="CHEBI:133367"/>
        <dbReference type="ChEBI" id="CHEBI:137497"/>
    </reaction>
    <physiologicalReaction direction="left-to-right" evidence="15">
        <dbReference type="Rhea" id="RHEA:53585"/>
    </physiologicalReaction>
</comment>
<comment type="catalytic activity">
    <reaction evidence="17">
        <text>prostaglandin A1 + NAD(+) = 15-oxo-prostaglandin A1 + NADH + H(+)</text>
        <dbReference type="Rhea" id="RHEA:41263"/>
        <dbReference type="ChEBI" id="CHEBI:15378"/>
        <dbReference type="ChEBI" id="CHEBI:57398"/>
        <dbReference type="ChEBI" id="CHEBI:57540"/>
        <dbReference type="ChEBI" id="CHEBI:57945"/>
        <dbReference type="ChEBI" id="CHEBI:85072"/>
    </reaction>
    <physiologicalReaction direction="left-to-right" evidence="17">
        <dbReference type="Rhea" id="RHEA:41264"/>
    </physiologicalReaction>
</comment>
<evidence type="ECO:0000256" key="15">
    <source>
        <dbReference type="ARBA" id="ARBA00048393"/>
    </source>
</evidence>
<evidence type="ECO:0000256" key="6">
    <source>
        <dbReference type="ARBA" id="ARBA00041812"/>
    </source>
</evidence>
<dbReference type="PRINTS" id="PR00080">
    <property type="entry name" value="SDRFAMILY"/>
</dbReference>
<dbReference type="PANTHER" id="PTHR44229:SF4">
    <property type="entry name" value="15-HYDROXYPROSTAGLANDIN DEHYDROGENASE [NAD(+)]"/>
    <property type="match status" value="1"/>
</dbReference>
<dbReference type="PRINTS" id="PR00081">
    <property type="entry name" value="GDHRDH"/>
</dbReference>
<dbReference type="EC" id="1.1.1.141" evidence="3"/>
<evidence type="ECO:0000256" key="11">
    <source>
        <dbReference type="ARBA" id="ARBA00048008"/>
    </source>
</evidence>
<comment type="function">
    <text evidence="8">Catalyzes the NAD-dependent dehydrogenation (oxidation) of a broad array of hydroxylated polyunsaturated fatty acids (mainly eicosanoids and docosanoids, including prostaglandins, lipoxins and resolvins), yielding their corresponding keto (oxo) metabolites. Decreases the levels of the pro-proliferative prostaglandins such as prostaglandin E2 (whose activity is increased in cancer because of an increase in the expression of cyclooxygenase 2) and generates oxo-fatty acid products that can profoundly influence cell function by abrogating pro-inflammatory cytokine expression. Converts resolvins E1, D1 and D2 to their oxo products, which represents a mode of resolvin inactivation. Resolvin E1 plays important roles during the resolution phase of acute inflammation, while resolvins D1 and D2 have a unique role in obesity-induced adipose inflammation.</text>
</comment>
<evidence type="ECO:0000313" key="24">
    <source>
        <dbReference type="Proteomes" id="UP000838756"/>
    </source>
</evidence>
<comment type="catalytic activity">
    <reaction evidence="18">
        <text>prostaglandin E2 + NAD(+) = 15-oxoprostaglandin E2 + NADH + H(+)</text>
        <dbReference type="Rhea" id="RHEA:11876"/>
        <dbReference type="ChEBI" id="CHEBI:15378"/>
        <dbReference type="ChEBI" id="CHEBI:57400"/>
        <dbReference type="ChEBI" id="CHEBI:57540"/>
        <dbReference type="ChEBI" id="CHEBI:57945"/>
        <dbReference type="ChEBI" id="CHEBI:606564"/>
        <dbReference type="EC" id="1.1.1.141"/>
    </reaction>
    <physiologicalReaction direction="left-to-right" evidence="18">
        <dbReference type="Rhea" id="RHEA:11877"/>
    </physiologicalReaction>
</comment>
<evidence type="ECO:0000256" key="3">
    <source>
        <dbReference type="ARBA" id="ARBA00038968"/>
    </source>
</evidence>
<evidence type="ECO:0000256" key="8">
    <source>
        <dbReference type="ARBA" id="ARBA00045705"/>
    </source>
</evidence>